<dbReference type="InterPro" id="IPR036388">
    <property type="entry name" value="WH-like_DNA-bd_sf"/>
</dbReference>
<dbReference type="InterPro" id="IPR013324">
    <property type="entry name" value="RNA_pol_sigma_r3/r4-like"/>
</dbReference>
<dbReference type="NCBIfam" id="NF045758">
    <property type="entry name" value="YlxM"/>
    <property type="match status" value="1"/>
</dbReference>
<comment type="similarity">
    <text evidence="1 3">Belongs to the UPF0122 family.</text>
</comment>
<proteinExistence type="inferred from homology"/>
<evidence type="ECO:0000256" key="2">
    <source>
        <dbReference type="ARBA" id="ARBA00024764"/>
    </source>
</evidence>
<evidence type="ECO:0000313" key="5">
    <source>
        <dbReference type="Proteomes" id="UP000298381"/>
    </source>
</evidence>
<dbReference type="Gene3D" id="1.10.10.10">
    <property type="entry name" value="Winged helix-like DNA-binding domain superfamily/Winged helix DNA-binding domain"/>
    <property type="match status" value="1"/>
</dbReference>
<dbReference type="AlphaFoldDB" id="A0A4Z0D2N7"/>
<sequence length="119" mass="13994">MDKLIKISILFDFYGKLLSKKQYDVIDMYYNNDLSLSEIAEEMKITRQAVFDILKRAEEKLIEYEDILGLASKFYNTEKSIKDIEKLVDQIIYIGSEINEGRIIEIAQNINSTIRKILY</sequence>
<accession>A0A4Z0D2N7</accession>
<dbReference type="SUPFAM" id="SSF88659">
    <property type="entry name" value="Sigma3 and sigma4 domains of RNA polymerase sigma factors"/>
    <property type="match status" value="1"/>
</dbReference>
<protein>
    <recommendedName>
        <fullName evidence="3">UPF0122 protein E4100_08200</fullName>
    </recommendedName>
</protein>
<organism evidence="4 5">
    <name type="scientific">Soehngenia longivitae</name>
    <dbReference type="NCBI Taxonomy" id="2562294"/>
    <lineage>
        <taxon>Bacteria</taxon>
        <taxon>Bacillati</taxon>
        <taxon>Bacillota</taxon>
        <taxon>Tissierellia</taxon>
        <taxon>Tissierellales</taxon>
        <taxon>Tissierellaceae</taxon>
        <taxon>Soehngenia</taxon>
    </lineage>
</organism>
<dbReference type="GO" id="GO:0003677">
    <property type="term" value="F:DNA binding"/>
    <property type="evidence" value="ECO:0007669"/>
    <property type="project" value="UniProtKB-KW"/>
</dbReference>
<dbReference type="NCBIfam" id="NF001072">
    <property type="entry name" value="PRK00118.2-2"/>
    <property type="match status" value="1"/>
</dbReference>
<gene>
    <name evidence="4" type="ORF">E4100_08200</name>
</gene>
<dbReference type="Proteomes" id="UP000298381">
    <property type="component" value="Unassembled WGS sequence"/>
</dbReference>
<comment type="caution">
    <text evidence="4">The sequence shown here is derived from an EMBL/GenBank/DDBJ whole genome shotgun (WGS) entry which is preliminary data.</text>
</comment>
<dbReference type="PANTHER" id="PTHR40083:SF1">
    <property type="entry name" value="UPF0122 PROTEIN YLXM"/>
    <property type="match status" value="1"/>
</dbReference>
<evidence type="ECO:0000256" key="1">
    <source>
        <dbReference type="ARBA" id="ARBA00008720"/>
    </source>
</evidence>
<name>A0A4Z0D2N7_9FIRM</name>
<dbReference type="OrthoDB" id="6392at2"/>
<reference evidence="4 5" key="1">
    <citation type="submission" date="2019-03" db="EMBL/GenBank/DDBJ databases">
        <title>Draft genome sequence data and analysis of a Fermenting Bacterium, Soehngenia longevitae strain 1933PT, isolated from petroleum reservoir in Azerbaijan.</title>
        <authorList>
            <person name="Grouzdev D.S."/>
            <person name="Bidzhieva S.K."/>
            <person name="Sokolova D.S."/>
            <person name="Tourova T.P."/>
            <person name="Poltaraus A.B."/>
            <person name="Nazina T.N."/>
        </authorList>
    </citation>
    <scope>NUCLEOTIDE SEQUENCE [LARGE SCALE GENOMIC DNA]</scope>
    <source>
        <strain evidence="4 5">1933P</strain>
    </source>
</reference>
<dbReference type="HAMAP" id="MF_00245">
    <property type="entry name" value="UPF0122"/>
    <property type="match status" value="1"/>
</dbReference>
<dbReference type="InterPro" id="IPR007394">
    <property type="entry name" value="UPF0122"/>
</dbReference>
<keyword evidence="5" id="KW-1185">Reference proteome</keyword>
<dbReference type="Pfam" id="PF04297">
    <property type="entry name" value="UPF0122"/>
    <property type="match status" value="1"/>
</dbReference>
<dbReference type="PANTHER" id="PTHR40083">
    <property type="entry name" value="UPF0122 PROTEIN CBO2450/CLC_2298"/>
    <property type="match status" value="1"/>
</dbReference>
<evidence type="ECO:0000313" key="4">
    <source>
        <dbReference type="EMBL" id="TFZ39595.1"/>
    </source>
</evidence>
<dbReference type="InterPro" id="IPR054831">
    <property type="entry name" value="UPF0122_fam_protein"/>
</dbReference>
<dbReference type="RefSeq" id="WP_135271559.1">
    <property type="nucleotide sequence ID" value="NZ_SRIB01000011.1"/>
</dbReference>
<evidence type="ECO:0000256" key="3">
    <source>
        <dbReference type="HAMAP-Rule" id="MF_00245"/>
    </source>
</evidence>
<keyword evidence="4" id="KW-0238">DNA-binding</keyword>
<comment type="function">
    <text evidence="2 3">Might take part in the signal recognition particle (SRP) pathway. This is inferred from the conservation of its genetic proximity to ftsY/ffh. May be a regulatory protein.</text>
</comment>
<dbReference type="EMBL" id="SRIB01000011">
    <property type="protein sequence ID" value="TFZ39595.1"/>
    <property type="molecule type" value="Genomic_DNA"/>
</dbReference>